<protein>
    <submittedName>
        <fullName evidence="1">Uncharacterized protein</fullName>
    </submittedName>
</protein>
<evidence type="ECO:0000313" key="1">
    <source>
        <dbReference type="EMBL" id="OIV36132.1"/>
    </source>
</evidence>
<dbReference type="STRING" id="1428644.BIV57_18005"/>
<dbReference type="Proteomes" id="UP000243342">
    <property type="component" value="Unassembled WGS sequence"/>
</dbReference>
<keyword evidence="2" id="KW-1185">Reference proteome</keyword>
<organism evidence="1 2">
    <name type="scientific">Mangrovactinospora gilvigrisea</name>
    <dbReference type="NCBI Taxonomy" id="1428644"/>
    <lineage>
        <taxon>Bacteria</taxon>
        <taxon>Bacillati</taxon>
        <taxon>Actinomycetota</taxon>
        <taxon>Actinomycetes</taxon>
        <taxon>Kitasatosporales</taxon>
        <taxon>Streptomycetaceae</taxon>
        <taxon>Mangrovactinospora</taxon>
    </lineage>
</organism>
<comment type="caution">
    <text evidence="1">The sequence shown here is derived from an EMBL/GenBank/DDBJ whole genome shotgun (WGS) entry which is preliminary data.</text>
</comment>
<dbReference type="AlphaFoldDB" id="A0A1J7C3J5"/>
<proteinExistence type="predicted"/>
<reference evidence="1 2" key="1">
    <citation type="submission" date="2016-10" db="EMBL/GenBank/DDBJ databases">
        <title>Genome sequence of Streptomyces gilvigriseus MUSC 26.</title>
        <authorList>
            <person name="Lee L.-H."/>
            <person name="Ser H.-L."/>
        </authorList>
    </citation>
    <scope>NUCLEOTIDE SEQUENCE [LARGE SCALE GENOMIC DNA]</scope>
    <source>
        <strain evidence="1 2">MUSC 26</strain>
    </source>
</reference>
<dbReference type="EMBL" id="MLCF01000113">
    <property type="protein sequence ID" value="OIV36132.1"/>
    <property type="molecule type" value="Genomic_DNA"/>
</dbReference>
<sequence length="144" mass="14901">MIDFAEFDGPVVAALRLRLRSRAELEADAAKVAGLEAWMAGAAEGDPDGVRAAMGVAERLMPHELIPGHDSDGDGPDPAYDVVVAAVASAVRARGLGRPGAEAAAVVAFAFAEYYADASDYCGDLLRGHLFRGLVYAGEVGAQV</sequence>
<dbReference type="RefSeq" id="WP_071657928.1">
    <property type="nucleotide sequence ID" value="NZ_MLCF01000113.1"/>
</dbReference>
<evidence type="ECO:0000313" key="2">
    <source>
        <dbReference type="Proteomes" id="UP000243342"/>
    </source>
</evidence>
<accession>A0A1J7C3J5</accession>
<name>A0A1J7C3J5_9ACTN</name>
<gene>
    <name evidence="1" type="ORF">BIV57_18005</name>
</gene>